<proteinExistence type="predicted"/>
<accession>A0ABS1D5P3</accession>
<comment type="caution">
    <text evidence="1">The sequence shown here is derived from an EMBL/GenBank/DDBJ whole genome shotgun (WGS) entry which is preliminary data.</text>
</comment>
<evidence type="ECO:0000313" key="1">
    <source>
        <dbReference type="EMBL" id="MBK1662205.1"/>
    </source>
</evidence>
<organism evidence="1 2">
    <name type="scientific">Paracraurococcus ruber</name>
    <dbReference type="NCBI Taxonomy" id="77675"/>
    <lineage>
        <taxon>Bacteria</taxon>
        <taxon>Pseudomonadati</taxon>
        <taxon>Pseudomonadota</taxon>
        <taxon>Alphaproteobacteria</taxon>
        <taxon>Acetobacterales</taxon>
        <taxon>Roseomonadaceae</taxon>
        <taxon>Paracraurococcus</taxon>
    </lineage>
</organism>
<protein>
    <recommendedName>
        <fullName evidence="3">Asparaginase</fullName>
    </recommendedName>
</protein>
<keyword evidence="2" id="KW-1185">Reference proteome</keyword>
<reference evidence="1 2" key="1">
    <citation type="journal article" date="2020" name="Microorganisms">
        <title>Osmotic Adaptation and Compatible Solute Biosynthesis of Phototrophic Bacteria as Revealed from Genome Analyses.</title>
        <authorList>
            <person name="Imhoff J.F."/>
            <person name="Rahn T."/>
            <person name="Kunzel S."/>
            <person name="Keller A."/>
            <person name="Neulinger S.C."/>
        </authorList>
    </citation>
    <scope>NUCLEOTIDE SEQUENCE [LARGE SCALE GENOMIC DNA]</scope>
    <source>
        <strain evidence="1 2">DSM 15382</strain>
    </source>
</reference>
<dbReference type="PANTHER" id="PTHR42110:SF1">
    <property type="entry name" value="L-ASPARAGINASE, PUTATIVE (AFU_ORTHOLOGUE AFUA_3G11890)-RELATED"/>
    <property type="match status" value="1"/>
</dbReference>
<dbReference type="Pfam" id="PF06089">
    <property type="entry name" value="Asparaginase_II"/>
    <property type="match status" value="1"/>
</dbReference>
<name>A0ABS1D5P3_9PROT</name>
<gene>
    <name evidence="1" type="ORF">CKO45_28880</name>
</gene>
<dbReference type="RefSeq" id="WP_133222414.1">
    <property type="nucleotide sequence ID" value="NZ_NRSG01000480.1"/>
</dbReference>
<evidence type="ECO:0008006" key="3">
    <source>
        <dbReference type="Google" id="ProtNLM"/>
    </source>
</evidence>
<dbReference type="PANTHER" id="PTHR42110">
    <property type="entry name" value="L-ASPARAGINASE, PUTATIVE (AFU_ORTHOLOGUE AFUA_3G11890)-RELATED"/>
    <property type="match status" value="1"/>
</dbReference>
<sequence>MSNGEGGMADGAFVELARVWRGPVVESCHRGVVAVADATGTIRQAWGDPGLVTTPRSSLKPFQAVALVESGAADAFALGEAHIAMACASHHAQPFQVAIVQEWLARLGLEESNLVCGPDLPRGREDLLAAARAGGPRRVFHNCSGKHCGFLTVARHLRADLGYADPAHPAQRLYLDILSDLIGRDAASLLRGTDGCGLPALALSVGEMAVAAARFGAVAVAGGARQAAMRRVLQAMRDHPDHLSGRDEPTARLVRGTGGRVLLKTGAEGFLLAMVPDQGLGVAVKLADGAGRAKFGVLARALALAGALPAAEAEALLPQLEPAILDSNGGAVGAIEILLGG</sequence>
<evidence type="ECO:0000313" key="2">
    <source>
        <dbReference type="Proteomes" id="UP000697995"/>
    </source>
</evidence>
<dbReference type="Proteomes" id="UP000697995">
    <property type="component" value="Unassembled WGS sequence"/>
</dbReference>
<dbReference type="InterPro" id="IPR010349">
    <property type="entry name" value="Asparaginase_II"/>
</dbReference>
<dbReference type="EMBL" id="NRSG01000480">
    <property type="protein sequence ID" value="MBK1662205.1"/>
    <property type="molecule type" value="Genomic_DNA"/>
</dbReference>